<name>A0A506XZH4_9MICO</name>
<organism evidence="8 9">
    <name type="scientific">Schumannella soli</name>
    <dbReference type="NCBI Taxonomy" id="2590779"/>
    <lineage>
        <taxon>Bacteria</taxon>
        <taxon>Bacillati</taxon>
        <taxon>Actinomycetota</taxon>
        <taxon>Actinomycetes</taxon>
        <taxon>Micrococcales</taxon>
        <taxon>Microbacteriaceae</taxon>
        <taxon>Schumannella</taxon>
    </lineage>
</organism>
<feature type="transmembrane region" description="Helical" evidence="6">
    <location>
        <begin position="321"/>
        <end position="342"/>
    </location>
</feature>
<dbReference type="NCBIfam" id="TIGR03144">
    <property type="entry name" value="cytochr_II_ccsB"/>
    <property type="match status" value="1"/>
</dbReference>
<evidence type="ECO:0000256" key="3">
    <source>
        <dbReference type="ARBA" id="ARBA00022748"/>
    </source>
</evidence>
<evidence type="ECO:0000256" key="2">
    <source>
        <dbReference type="ARBA" id="ARBA00022692"/>
    </source>
</evidence>
<dbReference type="OrthoDB" id="9814290at2"/>
<reference evidence="8 9" key="1">
    <citation type="submission" date="2019-06" db="EMBL/GenBank/DDBJ databases">
        <authorList>
            <person name="Li F."/>
        </authorList>
    </citation>
    <scope>NUCLEOTIDE SEQUENCE [LARGE SCALE GENOMIC DNA]</scope>
    <source>
        <strain evidence="8 9">10F1D-1</strain>
    </source>
</reference>
<dbReference type="InterPro" id="IPR017562">
    <property type="entry name" value="Cyt_c_biogenesis_CcsA"/>
</dbReference>
<protein>
    <submittedName>
        <fullName evidence="8">C-type cytochrome biogenesis protein CcsB</fullName>
    </submittedName>
</protein>
<evidence type="ECO:0000313" key="8">
    <source>
        <dbReference type="EMBL" id="TPW74118.1"/>
    </source>
</evidence>
<keyword evidence="3" id="KW-0201">Cytochrome c-type biogenesis</keyword>
<evidence type="ECO:0000259" key="7">
    <source>
        <dbReference type="Pfam" id="PF01578"/>
    </source>
</evidence>
<keyword evidence="2 6" id="KW-0812">Transmembrane</keyword>
<dbReference type="GO" id="GO:0020037">
    <property type="term" value="F:heme binding"/>
    <property type="evidence" value="ECO:0007669"/>
    <property type="project" value="InterPro"/>
</dbReference>
<keyword evidence="4 6" id="KW-1133">Transmembrane helix</keyword>
<feature type="transmembrane region" description="Helical" evidence="6">
    <location>
        <begin position="257"/>
        <end position="279"/>
    </location>
</feature>
<dbReference type="EMBL" id="VHQG01000005">
    <property type="protein sequence ID" value="TPW74118.1"/>
    <property type="molecule type" value="Genomic_DNA"/>
</dbReference>
<evidence type="ECO:0000256" key="4">
    <source>
        <dbReference type="ARBA" id="ARBA00022989"/>
    </source>
</evidence>
<dbReference type="InterPro" id="IPR045062">
    <property type="entry name" value="Cyt_c_biogenesis_CcsA/CcmC"/>
</dbReference>
<dbReference type="Pfam" id="PF01578">
    <property type="entry name" value="Cytochrom_C_asm"/>
    <property type="match status" value="1"/>
</dbReference>
<keyword evidence="5 6" id="KW-0472">Membrane</keyword>
<comment type="caution">
    <text evidence="8">The sequence shown here is derived from an EMBL/GenBank/DDBJ whole genome shotgun (WGS) entry which is preliminary data.</text>
</comment>
<feature type="transmembrane region" description="Helical" evidence="6">
    <location>
        <begin position="144"/>
        <end position="162"/>
    </location>
</feature>
<feature type="transmembrane region" description="Helical" evidence="6">
    <location>
        <begin position="294"/>
        <end position="309"/>
    </location>
</feature>
<dbReference type="PANTHER" id="PTHR30071:SF1">
    <property type="entry name" value="CYTOCHROME B_B6 PROTEIN-RELATED"/>
    <property type="match status" value="1"/>
</dbReference>
<evidence type="ECO:0000256" key="6">
    <source>
        <dbReference type="SAM" id="Phobius"/>
    </source>
</evidence>
<feature type="transmembrane region" description="Helical" evidence="6">
    <location>
        <begin position="201"/>
        <end position="223"/>
    </location>
</feature>
<evidence type="ECO:0000313" key="9">
    <source>
        <dbReference type="Proteomes" id="UP000316252"/>
    </source>
</evidence>
<feature type="domain" description="Cytochrome c assembly protein" evidence="7">
    <location>
        <begin position="146"/>
        <end position="346"/>
    </location>
</feature>
<evidence type="ECO:0000256" key="1">
    <source>
        <dbReference type="ARBA" id="ARBA00004141"/>
    </source>
</evidence>
<dbReference type="PANTHER" id="PTHR30071">
    <property type="entry name" value="HEME EXPORTER PROTEIN C"/>
    <property type="match status" value="1"/>
</dbReference>
<keyword evidence="9" id="KW-1185">Reference proteome</keyword>
<evidence type="ECO:0000256" key="5">
    <source>
        <dbReference type="ARBA" id="ARBA00023136"/>
    </source>
</evidence>
<feature type="transmembrane region" description="Helical" evidence="6">
    <location>
        <begin position="112"/>
        <end position="132"/>
    </location>
</feature>
<gene>
    <name evidence="8" type="primary">ccsB</name>
    <name evidence="8" type="ORF">FJ657_15865</name>
</gene>
<feature type="transmembrane region" description="Helical" evidence="6">
    <location>
        <begin position="12"/>
        <end position="32"/>
    </location>
</feature>
<dbReference type="InterPro" id="IPR002541">
    <property type="entry name" value="Cyt_c_assembly"/>
</dbReference>
<accession>A0A506XZH4</accession>
<dbReference type="GO" id="GO:0017004">
    <property type="term" value="P:cytochrome complex assembly"/>
    <property type="evidence" value="ECO:0007669"/>
    <property type="project" value="UniProtKB-KW"/>
</dbReference>
<dbReference type="Proteomes" id="UP000316252">
    <property type="component" value="Unassembled WGS sequence"/>
</dbReference>
<dbReference type="RefSeq" id="WP_141164696.1">
    <property type="nucleotide sequence ID" value="NZ_VHQG01000005.1"/>
</dbReference>
<feature type="transmembrane region" description="Helical" evidence="6">
    <location>
        <begin position="169"/>
        <end position="189"/>
    </location>
</feature>
<sequence length="355" mass="37955">MDSDSLATLSLVAVYSAIAVYVLAFIAFVLDLSARSAQAQRLDSERAARAADAVGADAHSGQLAKAGAAVRGAAAGATAATAAVLERASGAGRGADDDDEVNIGSRWQRTGLALTIIAWLIHAAAIVLRGLAAGRVPWANMFEFAMTGTGIMVTVFLAVQLWRDLRFLGAYVTGIVALLLGLATVNFYVAVTPLPPPLQSAWLVIHVFVATLGTGFFAVGAGLSIMQLLQVKREEGGAKRIPFLRTLPSSEALESMAYRVLVVGFAFWTFTLIAGAIWAERAWGRYWGWDTKEVWTFVIWVVFAGYIHARATKGWRGSRAAYLAIIGFAAVLFNFTIVNLFFKGLHSYSGLDTGM</sequence>
<dbReference type="GO" id="GO:0005886">
    <property type="term" value="C:plasma membrane"/>
    <property type="evidence" value="ECO:0007669"/>
    <property type="project" value="TreeGrafter"/>
</dbReference>
<comment type="subcellular location">
    <subcellularLocation>
        <location evidence="1">Membrane</location>
        <topology evidence="1">Multi-pass membrane protein</topology>
    </subcellularLocation>
</comment>
<dbReference type="AlphaFoldDB" id="A0A506XZH4"/>
<proteinExistence type="predicted"/>